<dbReference type="InterPro" id="IPR023347">
    <property type="entry name" value="Lysozyme_dom_sf"/>
</dbReference>
<evidence type="ECO:0000313" key="9">
    <source>
        <dbReference type="Proteomes" id="UP000759103"/>
    </source>
</evidence>
<dbReference type="InterPro" id="IPR033907">
    <property type="entry name" value="Endolysin_autolysin"/>
</dbReference>
<evidence type="ECO:0000256" key="6">
    <source>
        <dbReference type="ARBA" id="ARBA00023295"/>
    </source>
</evidence>
<keyword evidence="9" id="KW-1185">Reference proteome</keyword>
<dbReference type="SUPFAM" id="SSF53955">
    <property type="entry name" value="Lysozyme-like"/>
    <property type="match status" value="1"/>
</dbReference>
<accession>A0ABS7BQQ1</accession>
<evidence type="ECO:0000256" key="7">
    <source>
        <dbReference type="RuleBase" id="RU003788"/>
    </source>
</evidence>
<evidence type="ECO:0000256" key="4">
    <source>
        <dbReference type="ARBA" id="ARBA00022801"/>
    </source>
</evidence>
<evidence type="ECO:0000313" key="8">
    <source>
        <dbReference type="EMBL" id="MBW6531937.1"/>
    </source>
</evidence>
<reference evidence="8 9" key="1">
    <citation type="submission" date="2021-07" db="EMBL/GenBank/DDBJ databases">
        <title>Sphingomonas sp.</title>
        <authorList>
            <person name="Feng G."/>
            <person name="Li J."/>
            <person name="Pan M."/>
        </authorList>
    </citation>
    <scope>NUCLEOTIDE SEQUENCE [LARGE SCALE GENOMIC DNA]</scope>
    <source>
        <strain evidence="8 9">RRHST34</strain>
    </source>
</reference>
<keyword evidence="2 7" id="KW-0929">Antimicrobial</keyword>
<dbReference type="InterPro" id="IPR051018">
    <property type="entry name" value="Bacteriophage_GH24"/>
</dbReference>
<evidence type="ECO:0000256" key="5">
    <source>
        <dbReference type="ARBA" id="ARBA00023200"/>
    </source>
</evidence>
<dbReference type="EC" id="3.2.1.17" evidence="7"/>
<dbReference type="RefSeq" id="WP_219749316.1">
    <property type="nucleotide sequence ID" value="NZ_JAHXZN010000005.1"/>
</dbReference>
<proteinExistence type="inferred from homology"/>
<evidence type="ECO:0000256" key="1">
    <source>
        <dbReference type="ARBA" id="ARBA00000632"/>
    </source>
</evidence>
<sequence>MSKTLKPGPRALALMHHFESCALTAYRDVAGVPTIGWGMTYYPAGGRVKIGDTISQEQADAMFEQLLARDFSPAVAAVAEQAPTTPAQFGAMVALAYNIGAAGFRGSSVARYHAAGDYPKATTKFALWNKSGGVVRKGLIRRRAAEAALYRSDFRALTELTHGEVQ</sequence>
<dbReference type="PANTHER" id="PTHR38107:SF3">
    <property type="entry name" value="LYSOZYME RRRD-RELATED"/>
    <property type="match status" value="1"/>
</dbReference>
<dbReference type="InterPro" id="IPR034690">
    <property type="entry name" value="Endolysin_T4_type"/>
</dbReference>
<keyword evidence="5" id="KW-1035">Host cytoplasm</keyword>
<dbReference type="Proteomes" id="UP000759103">
    <property type="component" value="Unassembled WGS sequence"/>
</dbReference>
<comment type="caution">
    <text evidence="8">The sequence shown here is derived from an EMBL/GenBank/DDBJ whole genome shotgun (WGS) entry which is preliminary data.</text>
</comment>
<evidence type="ECO:0000256" key="2">
    <source>
        <dbReference type="ARBA" id="ARBA00022529"/>
    </source>
</evidence>
<comment type="similarity">
    <text evidence="7">Belongs to the glycosyl hydrolase 24 family.</text>
</comment>
<dbReference type="CDD" id="cd00737">
    <property type="entry name" value="lyz_endolysin_autolysin"/>
    <property type="match status" value="1"/>
</dbReference>
<dbReference type="PANTHER" id="PTHR38107">
    <property type="match status" value="1"/>
</dbReference>
<dbReference type="EMBL" id="JAHXZN010000005">
    <property type="protein sequence ID" value="MBW6531937.1"/>
    <property type="molecule type" value="Genomic_DNA"/>
</dbReference>
<dbReference type="InterPro" id="IPR023346">
    <property type="entry name" value="Lysozyme-like_dom_sf"/>
</dbReference>
<dbReference type="Pfam" id="PF00959">
    <property type="entry name" value="Phage_lysozyme"/>
    <property type="match status" value="1"/>
</dbReference>
<organism evidence="8 9">
    <name type="scientific">Sphingomonas citri</name>
    <dbReference type="NCBI Taxonomy" id="2862499"/>
    <lineage>
        <taxon>Bacteria</taxon>
        <taxon>Pseudomonadati</taxon>
        <taxon>Pseudomonadota</taxon>
        <taxon>Alphaproteobacteria</taxon>
        <taxon>Sphingomonadales</taxon>
        <taxon>Sphingomonadaceae</taxon>
        <taxon>Sphingomonas</taxon>
    </lineage>
</organism>
<protein>
    <recommendedName>
        <fullName evidence="7">Lysozyme</fullName>
        <ecNumber evidence="7">3.2.1.17</ecNumber>
    </recommendedName>
</protein>
<gene>
    <name evidence="8" type="ORF">KZ820_14440</name>
</gene>
<keyword evidence="6 7" id="KW-0326">Glycosidase</keyword>
<dbReference type="HAMAP" id="MF_04110">
    <property type="entry name" value="ENDOLYSIN_T4"/>
    <property type="match status" value="1"/>
</dbReference>
<dbReference type="Gene3D" id="1.10.530.40">
    <property type="match status" value="1"/>
</dbReference>
<keyword evidence="4 7" id="KW-0378">Hydrolase</keyword>
<keyword evidence="3 7" id="KW-0081">Bacteriolytic enzyme</keyword>
<evidence type="ECO:0000256" key="3">
    <source>
        <dbReference type="ARBA" id="ARBA00022638"/>
    </source>
</evidence>
<dbReference type="InterPro" id="IPR002196">
    <property type="entry name" value="Glyco_hydro_24"/>
</dbReference>
<comment type="catalytic activity">
    <reaction evidence="1 7">
        <text>Hydrolysis of (1-&gt;4)-beta-linkages between N-acetylmuramic acid and N-acetyl-D-glucosamine residues in a peptidoglycan and between N-acetyl-D-glucosamine residues in chitodextrins.</text>
        <dbReference type="EC" id="3.2.1.17"/>
    </reaction>
</comment>
<name>A0ABS7BQQ1_9SPHN</name>